<reference evidence="2 3" key="1">
    <citation type="submission" date="2021-03" db="EMBL/GenBank/DDBJ databases">
        <title>Genomic Encyclopedia of Type Strains, Phase IV (KMG-IV): sequencing the most valuable type-strain genomes for metagenomic binning, comparative biology and taxonomic classification.</title>
        <authorList>
            <person name="Goeker M."/>
        </authorList>
    </citation>
    <scope>NUCLEOTIDE SEQUENCE [LARGE SCALE GENOMIC DNA]</scope>
    <source>
        <strain evidence="2 3">DSM 27563</strain>
    </source>
</reference>
<dbReference type="SUPFAM" id="SSF55729">
    <property type="entry name" value="Acyl-CoA N-acyltransferases (Nat)"/>
    <property type="match status" value="1"/>
</dbReference>
<organism evidence="2 3">
    <name type="scientific">Peptoniphilus stercorisuis</name>
    <dbReference type="NCBI Taxonomy" id="1436965"/>
    <lineage>
        <taxon>Bacteria</taxon>
        <taxon>Bacillati</taxon>
        <taxon>Bacillota</taxon>
        <taxon>Tissierellia</taxon>
        <taxon>Tissierellales</taxon>
        <taxon>Peptoniphilaceae</taxon>
        <taxon>Peptoniphilus</taxon>
    </lineage>
</organism>
<gene>
    <name evidence="2" type="ORF">J2Z71_000980</name>
</gene>
<sequence>MINRSYKLRKIDLKEFKRIYKNNLKNVFPFSERKPFFLIKKMYQENKYTCYILEKDNQLKAYAAFVWKCEKTLLLDYFATVQEERGNGIGSIMLEHLKNELNINSLIFECENPKYAIDENEKITRTRRIDFYKKMEHTFQMQK</sequence>
<name>A0ABS4KCF6_9FIRM</name>
<proteinExistence type="predicted"/>
<dbReference type="InterPro" id="IPR000182">
    <property type="entry name" value="GNAT_dom"/>
</dbReference>
<dbReference type="EMBL" id="JAGGLJ010000008">
    <property type="protein sequence ID" value="MBP2025447.1"/>
    <property type="molecule type" value="Genomic_DNA"/>
</dbReference>
<keyword evidence="3" id="KW-1185">Reference proteome</keyword>
<protein>
    <recommendedName>
        <fullName evidence="1">N-acetyltransferase domain-containing protein</fullName>
    </recommendedName>
</protein>
<evidence type="ECO:0000313" key="2">
    <source>
        <dbReference type="EMBL" id="MBP2025447.1"/>
    </source>
</evidence>
<evidence type="ECO:0000313" key="3">
    <source>
        <dbReference type="Proteomes" id="UP001519306"/>
    </source>
</evidence>
<dbReference type="Gene3D" id="3.40.630.30">
    <property type="match status" value="1"/>
</dbReference>
<comment type="caution">
    <text evidence="2">The sequence shown here is derived from an EMBL/GenBank/DDBJ whole genome shotgun (WGS) entry which is preliminary data.</text>
</comment>
<dbReference type="CDD" id="cd04301">
    <property type="entry name" value="NAT_SF"/>
    <property type="match status" value="1"/>
</dbReference>
<dbReference type="Proteomes" id="UP001519306">
    <property type="component" value="Unassembled WGS sequence"/>
</dbReference>
<dbReference type="PROSITE" id="PS51186">
    <property type="entry name" value="GNAT"/>
    <property type="match status" value="1"/>
</dbReference>
<feature type="domain" description="N-acetyltransferase" evidence="1">
    <location>
        <begin position="6"/>
        <end position="143"/>
    </location>
</feature>
<dbReference type="RefSeq" id="WP_210060742.1">
    <property type="nucleotide sequence ID" value="NZ_JAGGLJ010000008.1"/>
</dbReference>
<dbReference type="Pfam" id="PF13508">
    <property type="entry name" value="Acetyltransf_7"/>
    <property type="match status" value="1"/>
</dbReference>
<dbReference type="InterPro" id="IPR016181">
    <property type="entry name" value="Acyl_CoA_acyltransferase"/>
</dbReference>
<evidence type="ECO:0000259" key="1">
    <source>
        <dbReference type="PROSITE" id="PS51186"/>
    </source>
</evidence>
<accession>A0ABS4KCF6</accession>